<dbReference type="AlphaFoldDB" id="A0A455VP89"/>
<evidence type="ECO:0000313" key="1">
    <source>
        <dbReference type="EMBL" id="BBI91795.1"/>
    </source>
</evidence>
<proteinExistence type="predicted"/>
<protein>
    <submittedName>
        <fullName evidence="1">Uncharacterized protein</fullName>
    </submittedName>
</protein>
<evidence type="ECO:0000313" key="2">
    <source>
        <dbReference type="Proteomes" id="UP000324392"/>
    </source>
</evidence>
<name>A0A455VP89_9GAMM</name>
<organism evidence="1 2">
    <name type="scientific">Serratia symbiotica</name>
    <dbReference type="NCBI Taxonomy" id="138074"/>
    <lineage>
        <taxon>Bacteria</taxon>
        <taxon>Pseudomonadati</taxon>
        <taxon>Pseudomonadota</taxon>
        <taxon>Gammaproteobacteria</taxon>
        <taxon>Enterobacterales</taxon>
        <taxon>Yersiniaceae</taxon>
        <taxon>Serratia</taxon>
    </lineage>
</organism>
<dbReference type="EMBL" id="AP019531">
    <property type="protein sequence ID" value="BBI91795.1"/>
    <property type="molecule type" value="Genomic_DNA"/>
</dbReference>
<sequence>MGLSALDSEFNIQQADLIIIHHRTSMQHKREWVAQPMLA</sequence>
<dbReference type="Proteomes" id="UP000324392">
    <property type="component" value="Chromosome"/>
</dbReference>
<accession>A0A455VP89</accession>
<gene>
    <name evidence="1" type="ORF">SSYIS1_11690</name>
</gene>
<reference evidence="1 2" key="1">
    <citation type="submission" date="2019-03" db="EMBL/GenBank/DDBJ databases">
        <title>The genome sequence of Candidatus Serratia symbiotica strain IS.</title>
        <authorList>
            <person name="Nikoh N."/>
            <person name="Koga R."/>
            <person name="Oshima K."/>
            <person name="Hattori M."/>
            <person name="Fukatsu T."/>
        </authorList>
    </citation>
    <scope>NUCLEOTIDE SEQUENCE [LARGE SCALE GENOMIC DNA]</scope>
    <source>
        <strain evidence="1 2">IS</strain>
    </source>
</reference>